<feature type="domain" description="NAC" evidence="6">
    <location>
        <begin position="16"/>
        <end position="166"/>
    </location>
</feature>
<keyword evidence="1" id="KW-0805">Transcription regulation</keyword>
<keyword evidence="4" id="KW-0539">Nucleus</keyword>
<evidence type="ECO:0000256" key="3">
    <source>
        <dbReference type="ARBA" id="ARBA00023163"/>
    </source>
</evidence>
<dbReference type="PANTHER" id="PTHR31744:SF219">
    <property type="entry name" value="NAC DOMAIN-CONTAINING PROTEIN 4"/>
    <property type="match status" value="1"/>
</dbReference>
<dbReference type="SUPFAM" id="SSF101941">
    <property type="entry name" value="NAC domain"/>
    <property type="match status" value="1"/>
</dbReference>
<gene>
    <name evidence="7" type="primary">NAC21</name>
</gene>
<feature type="compositionally biased region" description="Basic and acidic residues" evidence="5">
    <location>
        <begin position="288"/>
        <end position="297"/>
    </location>
</feature>
<keyword evidence="2" id="KW-0238">DNA-binding</keyword>
<proteinExistence type="evidence at transcript level"/>
<dbReference type="InterPro" id="IPR036093">
    <property type="entry name" value="NAC_dom_sf"/>
</dbReference>
<evidence type="ECO:0000256" key="1">
    <source>
        <dbReference type="ARBA" id="ARBA00023015"/>
    </source>
</evidence>
<accession>A0A060A652</accession>
<evidence type="ECO:0000313" key="7">
    <source>
        <dbReference type="EMBL" id="AIA57525.1"/>
    </source>
</evidence>
<feature type="region of interest" description="Disordered" evidence="5">
    <location>
        <begin position="288"/>
        <end position="327"/>
    </location>
</feature>
<dbReference type="PANTHER" id="PTHR31744">
    <property type="entry name" value="PROTEIN CUP-SHAPED COTYLEDON 2-RELATED"/>
    <property type="match status" value="1"/>
</dbReference>
<dbReference type="AlphaFoldDB" id="A0A060A652"/>
<protein>
    <submittedName>
        <fullName evidence="7">NAC domain-containing protein</fullName>
    </submittedName>
</protein>
<dbReference type="PROSITE" id="PS51005">
    <property type="entry name" value="NAC"/>
    <property type="match status" value="1"/>
</dbReference>
<dbReference type="FunFam" id="2.170.150.80:FF:000006">
    <property type="entry name" value="NAC domain-containing protein 100-like"/>
    <property type="match status" value="1"/>
</dbReference>
<organism evidence="7">
    <name type="scientific">Boehmeria nivea</name>
    <name type="common">Chinese grass</name>
    <name type="synonym">Urtica nivea</name>
    <dbReference type="NCBI Taxonomy" id="83906"/>
    <lineage>
        <taxon>Eukaryota</taxon>
        <taxon>Viridiplantae</taxon>
        <taxon>Streptophyta</taxon>
        <taxon>Embryophyta</taxon>
        <taxon>Tracheophyta</taxon>
        <taxon>Spermatophyta</taxon>
        <taxon>Magnoliopsida</taxon>
        <taxon>eudicotyledons</taxon>
        <taxon>Gunneridae</taxon>
        <taxon>Pentapetalae</taxon>
        <taxon>rosids</taxon>
        <taxon>fabids</taxon>
        <taxon>Rosales</taxon>
        <taxon>Urticaceae</taxon>
        <taxon>Boehmeria</taxon>
    </lineage>
</organism>
<dbReference type="Pfam" id="PF02365">
    <property type="entry name" value="NAM"/>
    <property type="match status" value="1"/>
</dbReference>
<evidence type="ECO:0000256" key="4">
    <source>
        <dbReference type="ARBA" id="ARBA00023242"/>
    </source>
</evidence>
<dbReference type="GO" id="GO:0000976">
    <property type="term" value="F:transcription cis-regulatory region binding"/>
    <property type="evidence" value="ECO:0007669"/>
    <property type="project" value="UniProtKB-ARBA"/>
</dbReference>
<evidence type="ECO:0000256" key="5">
    <source>
        <dbReference type="SAM" id="MobiDB-lite"/>
    </source>
</evidence>
<sequence length="333" mass="38006">MESSSGLCKEDEQMELPPGFRFHPTDEELISHYLTPKVLNNRFAARAIGEVDLNKCEPWDLPWRAKMGEKEWYFFCQRDRKYPTGLRTNRATEAGYWKATGKDKEIYKAKTLVGMKKTLVFYKGRAPKGEKSNWVMHEYRLEGKYSLYNLSKTTKNEWVICRIFQKSCGGKKTHISGMLRQSSYGAAEFRPSLLPPLTDSPPYKAAAAAATSSHVTCFSDQMEDQKCHGDMIIQTYDDNDNNVPFPFPRMSSLQGSFYSNQAPQSFGSFQLGDSVLMQDQSVLSMLLHDPEMKRTPKTDFSQDTDDMAQRSFDDQNDPSSSAGPVDLDCLWNY</sequence>
<reference evidence="7" key="1">
    <citation type="submission" date="2013-11" db="EMBL/GenBank/DDBJ databases">
        <title>Identification, phylogenetic and expression analysis for 32 NAC transcription factors in ramie (Boehmeria nivea L. Gaud).</title>
        <authorList>
            <person name="Liu T."/>
        </authorList>
    </citation>
    <scope>NUCLEOTIDE SEQUENCE</scope>
</reference>
<dbReference type="GO" id="GO:0006355">
    <property type="term" value="P:regulation of DNA-templated transcription"/>
    <property type="evidence" value="ECO:0007669"/>
    <property type="project" value="InterPro"/>
</dbReference>
<evidence type="ECO:0000259" key="6">
    <source>
        <dbReference type="PROSITE" id="PS51005"/>
    </source>
</evidence>
<dbReference type="Gene3D" id="2.170.150.80">
    <property type="entry name" value="NAC domain"/>
    <property type="match status" value="1"/>
</dbReference>
<keyword evidence="3" id="KW-0804">Transcription</keyword>
<name>A0A060A652_BOENI</name>
<dbReference type="EMBL" id="KF874845">
    <property type="protein sequence ID" value="AIA57525.1"/>
    <property type="molecule type" value="mRNA"/>
</dbReference>
<evidence type="ECO:0000256" key="2">
    <source>
        <dbReference type="ARBA" id="ARBA00023125"/>
    </source>
</evidence>
<dbReference type="InterPro" id="IPR003441">
    <property type="entry name" value="NAC-dom"/>
</dbReference>